<dbReference type="PANTHER" id="PTHR12442">
    <property type="entry name" value="DYNEIN INTERMEDIATE CHAIN"/>
    <property type="match status" value="1"/>
</dbReference>
<evidence type="ECO:0000256" key="1">
    <source>
        <dbReference type="ARBA" id="ARBA00004430"/>
    </source>
</evidence>
<sequence length="674" mass="77491">MPPKAAKGPKKGVKKGGKRKPGTIEEEDVSQNMDDDADLLNMDQNNQQGIDQEQLTNEEKDANIIKTLNSNNPLAPHNLTKYSFKDRQFKTEDSVEHLVFHFVFDGDVILKDSDEARDQEEYWENKKKGNKSLLDKMNVAIKEEFGKDPLEGNDKAQKKSLRNQFNYQERASQTFNLPLREKGIKTDPPQCSNFSLETTQWQIFDAYMGAYEEIQRQELEEQMKNKKDKKPAQQQQIQVEDPLYSASMKRALKIMERMIVQNADEEKFEDYKYYEDTTEDTESRNYGSVLPLWRFSTDRSRKKHVTSICWNPRYKDLFAVGYGSYDFLKQSTGLICAYTIKNPTYPEYQFTTESGVMCLDFHPKYPALLAVGCYDGTVMVYDIRIKGNNKPIYQSTVRTAKHTDPVWQVKWSPQDDPTKALSFCSISSDGRVTNWNLMKNKLEPEEVIKLKLVVDQEKELAENKKEAFMYGLAGGMCFDFNKYNENLFLVGTEEGKIHLCSKAYAGQYLETYEGHYLAVYAVKWNHFHPRVFISCSADWTIKMWDKNVARPIKAFDLGCAIGDIEWAPYSSTVFSAVTSAGNLYVWDLIQEKHTHMCEHPAMKKAKALHVAFNKSDPIILVGDERGGVNSFKLSKSLTKGPLVPTKEEEAGKTTQQLEEGKMDRFLNSLDKIVY</sequence>
<evidence type="ECO:0000256" key="7">
    <source>
        <dbReference type="ARBA" id="ARBA00023017"/>
    </source>
</evidence>
<evidence type="ECO:0000256" key="10">
    <source>
        <dbReference type="ARBA" id="ARBA00023273"/>
    </source>
</evidence>
<evidence type="ECO:0000256" key="11">
    <source>
        <dbReference type="PROSITE-ProRule" id="PRU00221"/>
    </source>
</evidence>
<dbReference type="SUPFAM" id="SSF50978">
    <property type="entry name" value="WD40 repeat-like"/>
    <property type="match status" value="1"/>
</dbReference>
<comment type="caution">
    <text evidence="13">The sequence shown here is derived from an EMBL/GenBank/DDBJ whole genome shotgun (WGS) entry which is preliminary data.</text>
</comment>
<dbReference type="OrthoDB" id="24670at2759"/>
<dbReference type="SMART" id="SM00320">
    <property type="entry name" value="WD40"/>
    <property type="match status" value="4"/>
</dbReference>
<dbReference type="GO" id="GO:0036157">
    <property type="term" value="C:outer dynein arm"/>
    <property type="evidence" value="ECO:0007669"/>
    <property type="project" value="TreeGrafter"/>
</dbReference>
<keyword evidence="8" id="KW-0505">Motor protein</keyword>
<comment type="similarity">
    <text evidence="2">Belongs to the dynein intermediate chain family.</text>
</comment>
<dbReference type="GO" id="GO:0045504">
    <property type="term" value="F:dynein heavy chain binding"/>
    <property type="evidence" value="ECO:0007669"/>
    <property type="project" value="TreeGrafter"/>
</dbReference>
<dbReference type="PROSITE" id="PS50294">
    <property type="entry name" value="WD_REPEATS_REGION"/>
    <property type="match status" value="1"/>
</dbReference>
<keyword evidence="7" id="KW-0243">Dynein</keyword>
<feature type="compositionally biased region" description="Acidic residues" evidence="12">
    <location>
        <begin position="24"/>
        <end position="38"/>
    </location>
</feature>
<dbReference type="InterPro" id="IPR015943">
    <property type="entry name" value="WD40/YVTN_repeat-like_dom_sf"/>
</dbReference>
<organism evidence="13 14">
    <name type="scientific">Halteria grandinella</name>
    <dbReference type="NCBI Taxonomy" id="5974"/>
    <lineage>
        <taxon>Eukaryota</taxon>
        <taxon>Sar</taxon>
        <taxon>Alveolata</taxon>
        <taxon>Ciliophora</taxon>
        <taxon>Intramacronucleata</taxon>
        <taxon>Spirotrichea</taxon>
        <taxon>Stichotrichia</taxon>
        <taxon>Sporadotrichida</taxon>
        <taxon>Halteriidae</taxon>
        <taxon>Halteria</taxon>
    </lineage>
</organism>
<evidence type="ECO:0000256" key="12">
    <source>
        <dbReference type="SAM" id="MobiDB-lite"/>
    </source>
</evidence>
<evidence type="ECO:0000256" key="9">
    <source>
        <dbReference type="ARBA" id="ARBA00023212"/>
    </source>
</evidence>
<evidence type="ECO:0000313" key="13">
    <source>
        <dbReference type="EMBL" id="TNV81939.1"/>
    </source>
</evidence>
<dbReference type="GO" id="GO:0045503">
    <property type="term" value="F:dynein light chain binding"/>
    <property type="evidence" value="ECO:0007669"/>
    <property type="project" value="TreeGrafter"/>
</dbReference>
<keyword evidence="5" id="KW-0493">Microtubule</keyword>
<evidence type="ECO:0000256" key="4">
    <source>
        <dbReference type="ARBA" id="ARBA00022574"/>
    </source>
</evidence>
<accession>A0A8J8NXI9</accession>
<dbReference type="InterPro" id="IPR036322">
    <property type="entry name" value="WD40_repeat_dom_sf"/>
</dbReference>
<dbReference type="InterPro" id="IPR050687">
    <property type="entry name" value="Dynein_IC"/>
</dbReference>
<dbReference type="GO" id="GO:0005874">
    <property type="term" value="C:microtubule"/>
    <property type="evidence" value="ECO:0007669"/>
    <property type="project" value="UniProtKB-KW"/>
</dbReference>
<feature type="region of interest" description="Disordered" evidence="12">
    <location>
        <begin position="1"/>
        <end position="46"/>
    </location>
</feature>
<evidence type="ECO:0000256" key="5">
    <source>
        <dbReference type="ARBA" id="ARBA00022701"/>
    </source>
</evidence>
<keyword evidence="3" id="KW-0963">Cytoplasm</keyword>
<protein>
    <submittedName>
        <fullName evidence="13">Uncharacterized protein</fullName>
    </submittedName>
</protein>
<keyword evidence="6" id="KW-0677">Repeat</keyword>
<dbReference type="GO" id="GO:0003341">
    <property type="term" value="P:cilium movement"/>
    <property type="evidence" value="ECO:0007669"/>
    <property type="project" value="TreeGrafter"/>
</dbReference>
<evidence type="ECO:0000313" key="14">
    <source>
        <dbReference type="Proteomes" id="UP000785679"/>
    </source>
</evidence>
<evidence type="ECO:0000256" key="2">
    <source>
        <dbReference type="ARBA" id="ARBA00011059"/>
    </source>
</evidence>
<feature type="repeat" description="WD" evidence="11">
    <location>
        <begin position="512"/>
        <end position="554"/>
    </location>
</feature>
<dbReference type="Gene3D" id="2.130.10.10">
    <property type="entry name" value="YVTN repeat-like/Quinoprotein amine dehydrogenase"/>
    <property type="match status" value="2"/>
</dbReference>
<dbReference type="PANTHER" id="PTHR12442:SF11">
    <property type="entry name" value="DYNEIN AXONEMAL INTERMEDIATE CHAIN 1"/>
    <property type="match status" value="1"/>
</dbReference>
<dbReference type="PROSITE" id="PS50082">
    <property type="entry name" value="WD_REPEATS_2"/>
    <property type="match status" value="1"/>
</dbReference>
<dbReference type="Pfam" id="PF00400">
    <property type="entry name" value="WD40"/>
    <property type="match status" value="2"/>
</dbReference>
<reference evidence="13" key="1">
    <citation type="submission" date="2019-06" db="EMBL/GenBank/DDBJ databases">
        <authorList>
            <person name="Zheng W."/>
        </authorList>
    </citation>
    <scope>NUCLEOTIDE SEQUENCE</scope>
    <source>
        <strain evidence="13">QDHG01</strain>
    </source>
</reference>
<keyword evidence="4 11" id="KW-0853">WD repeat</keyword>
<keyword evidence="9" id="KW-0206">Cytoskeleton</keyword>
<dbReference type="GO" id="GO:0036158">
    <property type="term" value="P:outer dynein arm assembly"/>
    <property type="evidence" value="ECO:0007669"/>
    <property type="project" value="TreeGrafter"/>
</dbReference>
<dbReference type="InterPro" id="IPR001680">
    <property type="entry name" value="WD40_rpt"/>
</dbReference>
<evidence type="ECO:0000256" key="8">
    <source>
        <dbReference type="ARBA" id="ARBA00023175"/>
    </source>
</evidence>
<keyword evidence="14" id="KW-1185">Reference proteome</keyword>
<comment type="subcellular location">
    <subcellularLocation>
        <location evidence="1">Cytoplasm</location>
        <location evidence="1">Cytoskeleton</location>
        <location evidence="1">Cilium axoneme</location>
    </subcellularLocation>
</comment>
<dbReference type="Proteomes" id="UP000785679">
    <property type="component" value="Unassembled WGS sequence"/>
</dbReference>
<evidence type="ECO:0000256" key="3">
    <source>
        <dbReference type="ARBA" id="ARBA00022490"/>
    </source>
</evidence>
<dbReference type="AlphaFoldDB" id="A0A8J8NXI9"/>
<feature type="compositionally biased region" description="Basic residues" evidence="12">
    <location>
        <begin position="7"/>
        <end position="21"/>
    </location>
</feature>
<name>A0A8J8NXI9_HALGN</name>
<evidence type="ECO:0000256" key="6">
    <source>
        <dbReference type="ARBA" id="ARBA00022737"/>
    </source>
</evidence>
<gene>
    <name evidence="13" type="ORF">FGO68_gene5462</name>
</gene>
<keyword evidence="10" id="KW-0966">Cell projection</keyword>
<dbReference type="EMBL" id="RRYP01005547">
    <property type="protein sequence ID" value="TNV81939.1"/>
    <property type="molecule type" value="Genomic_DNA"/>
</dbReference>
<proteinExistence type="inferred from homology"/>